<evidence type="ECO:0000256" key="6">
    <source>
        <dbReference type="ARBA" id="ARBA00023163"/>
    </source>
</evidence>
<keyword evidence="4" id="KW-0805">Transcription regulation</keyword>
<comment type="caution">
    <text evidence="11">The sequence shown here is derived from an EMBL/GenBank/DDBJ whole genome shotgun (WGS) entry which is preliminary data.</text>
</comment>
<dbReference type="GO" id="GO:0001006">
    <property type="term" value="F:RNA polymerase III type 3 promoter sequence-specific DNA binding"/>
    <property type="evidence" value="ECO:0007669"/>
    <property type="project" value="TreeGrafter"/>
</dbReference>
<dbReference type="Pfam" id="PF12251">
    <property type="entry name" value="SNAPC3"/>
    <property type="match status" value="1"/>
</dbReference>
<comment type="subcellular location">
    <subcellularLocation>
        <location evidence="1">Nucleus</location>
    </subcellularLocation>
</comment>
<dbReference type="GO" id="GO:0000978">
    <property type="term" value="F:RNA polymerase II cis-regulatory region sequence-specific DNA binding"/>
    <property type="evidence" value="ECO:0007669"/>
    <property type="project" value="TreeGrafter"/>
</dbReference>
<comment type="similarity">
    <text evidence="2">Belongs to the SNAPC3/SRD2 family.</text>
</comment>
<evidence type="ECO:0000256" key="9">
    <source>
        <dbReference type="ARBA" id="ARBA00025958"/>
    </source>
</evidence>
<reference evidence="11" key="1">
    <citation type="journal article" date="2023" name="bioRxiv">
        <title>Scaffold-level genome assemblies of two parasitoid biocontrol wasps reveal the parthenogenesis mechanism and an associated novel virus.</title>
        <authorList>
            <person name="Inwood S."/>
            <person name="Skelly J."/>
            <person name="Guhlin J."/>
            <person name="Harrop T."/>
            <person name="Goldson S."/>
            <person name="Dearden P."/>
        </authorList>
    </citation>
    <scope>NUCLEOTIDE SEQUENCE</scope>
    <source>
        <strain evidence="11">Irish</strain>
        <tissue evidence="11">Whole body</tissue>
    </source>
</reference>
<evidence type="ECO:0000313" key="12">
    <source>
        <dbReference type="Proteomes" id="UP001168990"/>
    </source>
</evidence>
<reference evidence="11" key="2">
    <citation type="submission" date="2023-03" db="EMBL/GenBank/DDBJ databases">
        <authorList>
            <person name="Inwood S.N."/>
            <person name="Skelly J.G."/>
            <person name="Guhlin J."/>
            <person name="Harrop T.W.R."/>
            <person name="Goldson S.G."/>
            <person name="Dearden P.K."/>
        </authorList>
    </citation>
    <scope>NUCLEOTIDE SEQUENCE</scope>
    <source>
        <strain evidence="11">Irish</strain>
        <tissue evidence="11">Whole body</tissue>
    </source>
</reference>
<evidence type="ECO:0000256" key="3">
    <source>
        <dbReference type="ARBA" id="ARBA00013634"/>
    </source>
</evidence>
<keyword evidence="7" id="KW-0539">Nucleus</keyword>
<comment type="subunit">
    <text evidence="9">Part of the SNAPc complex composed of 5 subunits: SNAPC1, SNAPC2, SNAPC3, SNAPC4 and SNAPC5. SNAPC3 interacts with SNAPC1.</text>
</comment>
<dbReference type="AlphaFoldDB" id="A0AA39KK37"/>
<evidence type="ECO:0000256" key="8">
    <source>
        <dbReference type="ARBA" id="ARBA00025193"/>
    </source>
</evidence>
<dbReference type="GO" id="GO:0005634">
    <property type="term" value="C:nucleus"/>
    <property type="evidence" value="ECO:0007669"/>
    <property type="project" value="UniProtKB-SubCell"/>
</dbReference>
<gene>
    <name evidence="11" type="ORF">PV328_003069</name>
</gene>
<dbReference type="GO" id="GO:0019185">
    <property type="term" value="C:snRNA-activating protein complex"/>
    <property type="evidence" value="ECO:0007669"/>
    <property type="project" value="TreeGrafter"/>
</dbReference>
<evidence type="ECO:0000256" key="1">
    <source>
        <dbReference type="ARBA" id="ARBA00004123"/>
    </source>
</evidence>
<protein>
    <recommendedName>
        <fullName evidence="3">snRNA-activating protein complex subunit 3</fullName>
    </recommendedName>
    <alternativeName>
        <fullName evidence="10">Small nuclear RNA-activating complex polypeptide 3</fullName>
    </alternativeName>
</protein>
<dbReference type="GO" id="GO:0042795">
    <property type="term" value="P:snRNA transcription by RNA polymerase II"/>
    <property type="evidence" value="ECO:0007669"/>
    <property type="project" value="TreeGrafter"/>
</dbReference>
<dbReference type="EMBL" id="JAQQBS010001422">
    <property type="protein sequence ID" value="KAK0164438.1"/>
    <property type="molecule type" value="Genomic_DNA"/>
</dbReference>
<evidence type="ECO:0000256" key="7">
    <source>
        <dbReference type="ARBA" id="ARBA00023242"/>
    </source>
</evidence>
<dbReference type="GO" id="GO:0003681">
    <property type="term" value="F:bent DNA binding"/>
    <property type="evidence" value="ECO:0007669"/>
    <property type="project" value="TreeGrafter"/>
</dbReference>
<dbReference type="Proteomes" id="UP001168990">
    <property type="component" value="Unassembled WGS sequence"/>
</dbReference>
<sequence>MDAVYNSYNANATSKINIAEYFARYRELIGSMSIDLKGKLGKEEFENVSQNCSINKLITEEYLLPPMIRSAQQKTTPRIPSNVNLQTLSCLKEKYSNDPKVYRPALKYQNETTVNYSQPIETDPKIIPGEDILVYIRIYHPFRSQNHEIPKRRMSVVLNHVIVMLGHQTLAELRDKIDCVSDLSCTIESSENPTEFLDTNNRDTYKSSFFYIENTFYNDTRHEESKNNSEPIINWAKTRKLGPFHTEKMEDVRVDSLTVRFGYPWVFQHQGNCEHLITFSDARLVNCNDHSAVANYPRIFRARPVKNAYCLMCIERPIHWIVIGNDRLPHDPCHFCHQCFIRYNYIDGKKIGTFKAYRYPRDTEILKFVTMKKKT</sequence>
<dbReference type="GO" id="GO:0042796">
    <property type="term" value="P:snRNA transcription by RNA polymerase III"/>
    <property type="evidence" value="ECO:0007669"/>
    <property type="project" value="TreeGrafter"/>
</dbReference>
<evidence type="ECO:0000256" key="4">
    <source>
        <dbReference type="ARBA" id="ARBA00023015"/>
    </source>
</evidence>
<proteinExistence type="inferred from homology"/>
<evidence type="ECO:0000256" key="5">
    <source>
        <dbReference type="ARBA" id="ARBA00023125"/>
    </source>
</evidence>
<comment type="function">
    <text evidence="8">Part of the SNAPc complex required for the transcription of both RNA polymerase II and III small-nuclear RNA genes. Binds to the proximal sequence element (PSE), a non-TATA-box basal promoter element common to these 2 types of genes. Recruits TBP and BRF2 to the U6 snRNA TATA box.</text>
</comment>
<dbReference type="GO" id="GO:0001046">
    <property type="term" value="F:core promoter sequence-specific DNA binding"/>
    <property type="evidence" value="ECO:0007669"/>
    <property type="project" value="TreeGrafter"/>
</dbReference>
<keyword evidence="12" id="KW-1185">Reference proteome</keyword>
<dbReference type="PANTHER" id="PTHR13421:SF16">
    <property type="entry name" value="SNRNA-ACTIVATING PROTEIN COMPLEX SUBUNIT 3"/>
    <property type="match status" value="1"/>
</dbReference>
<organism evidence="11 12">
    <name type="scientific">Microctonus aethiopoides</name>
    <dbReference type="NCBI Taxonomy" id="144406"/>
    <lineage>
        <taxon>Eukaryota</taxon>
        <taxon>Metazoa</taxon>
        <taxon>Ecdysozoa</taxon>
        <taxon>Arthropoda</taxon>
        <taxon>Hexapoda</taxon>
        <taxon>Insecta</taxon>
        <taxon>Pterygota</taxon>
        <taxon>Neoptera</taxon>
        <taxon>Endopterygota</taxon>
        <taxon>Hymenoptera</taxon>
        <taxon>Apocrita</taxon>
        <taxon>Ichneumonoidea</taxon>
        <taxon>Braconidae</taxon>
        <taxon>Euphorinae</taxon>
        <taxon>Microctonus</taxon>
    </lineage>
</organism>
<keyword evidence="5" id="KW-0238">DNA-binding</keyword>
<evidence type="ECO:0000256" key="2">
    <source>
        <dbReference type="ARBA" id="ARBA00010410"/>
    </source>
</evidence>
<dbReference type="InterPro" id="IPR022042">
    <property type="entry name" value="snRNA-activating_su3"/>
</dbReference>
<evidence type="ECO:0000256" key="10">
    <source>
        <dbReference type="ARBA" id="ARBA00029606"/>
    </source>
</evidence>
<keyword evidence="6" id="KW-0804">Transcription</keyword>
<evidence type="ECO:0000313" key="11">
    <source>
        <dbReference type="EMBL" id="KAK0164438.1"/>
    </source>
</evidence>
<accession>A0AA39KK37</accession>
<dbReference type="PANTHER" id="PTHR13421">
    <property type="entry name" value="SNRNA-ACTIVATING PROTEIN COMPLEX SUBUNIT 3"/>
    <property type="match status" value="1"/>
</dbReference>
<name>A0AA39KK37_9HYME</name>